<evidence type="ECO:0000256" key="3">
    <source>
        <dbReference type="ARBA" id="ARBA00023237"/>
    </source>
</evidence>
<accession>A0ABS3Z3L6</accession>
<dbReference type="InterPro" id="IPR041700">
    <property type="entry name" value="OMP_b-brl_3"/>
</dbReference>
<dbReference type="Gene3D" id="2.40.170.20">
    <property type="entry name" value="TonB-dependent receptor, beta-barrel domain"/>
    <property type="match status" value="1"/>
</dbReference>
<dbReference type="Gene3D" id="2.170.130.10">
    <property type="entry name" value="TonB-dependent receptor, plug domain"/>
    <property type="match status" value="1"/>
</dbReference>
<protein>
    <submittedName>
        <fullName evidence="8">TonB-dependent receptor</fullName>
    </submittedName>
</protein>
<feature type="chain" id="PRO_5045127946" evidence="5">
    <location>
        <begin position="23"/>
        <end position="771"/>
    </location>
</feature>
<dbReference type="Pfam" id="PF13620">
    <property type="entry name" value="CarboxypepD_reg"/>
    <property type="match status" value="1"/>
</dbReference>
<dbReference type="InterPro" id="IPR012910">
    <property type="entry name" value="Plug_dom"/>
</dbReference>
<dbReference type="InterPro" id="IPR008969">
    <property type="entry name" value="CarboxyPept-like_regulatory"/>
</dbReference>
<dbReference type="SUPFAM" id="SSF49464">
    <property type="entry name" value="Carboxypeptidase regulatory domain-like"/>
    <property type="match status" value="1"/>
</dbReference>
<keyword evidence="9" id="KW-1185">Reference proteome</keyword>
<reference evidence="8 9" key="1">
    <citation type="submission" date="2021-03" db="EMBL/GenBank/DDBJ databases">
        <title>Assistant Professor.</title>
        <authorList>
            <person name="Huq M.A."/>
        </authorList>
    </citation>
    <scope>NUCLEOTIDE SEQUENCE [LARGE SCALE GENOMIC DNA]</scope>
    <source>
        <strain evidence="8 9">MAH-29</strain>
    </source>
</reference>
<keyword evidence="5" id="KW-0732">Signal</keyword>
<dbReference type="SUPFAM" id="SSF56935">
    <property type="entry name" value="Porins"/>
    <property type="match status" value="1"/>
</dbReference>
<evidence type="ECO:0000313" key="8">
    <source>
        <dbReference type="EMBL" id="MBO9204327.1"/>
    </source>
</evidence>
<organism evidence="8 9">
    <name type="scientific">Niastella soli</name>
    <dbReference type="NCBI Taxonomy" id="2821487"/>
    <lineage>
        <taxon>Bacteria</taxon>
        <taxon>Pseudomonadati</taxon>
        <taxon>Bacteroidota</taxon>
        <taxon>Chitinophagia</taxon>
        <taxon>Chitinophagales</taxon>
        <taxon>Chitinophagaceae</taxon>
        <taxon>Niastella</taxon>
    </lineage>
</organism>
<comment type="caution">
    <text evidence="8">The sequence shown here is derived from an EMBL/GenBank/DDBJ whole genome shotgun (WGS) entry which is preliminary data.</text>
</comment>
<dbReference type="Proteomes" id="UP000677244">
    <property type="component" value="Unassembled WGS sequence"/>
</dbReference>
<dbReference type="Pfam" id="PF14905">
    <property type="entry name" value="OMP_b-brl_3"/>
    <property type="match status" value="1"/>
</dbReference>
<keyword evidence="2" id="KW-0472">Membrane</keyword>
<dbReference type="Gene3D" id="2.60.40.1120">
    <property type="entry name" value="Carboxypeptidase-like, regulatory domain"/>
    <property type="match status" value="1"/>
</dbReference>
<gene>
    <name evidence="8" type="ORF">J7I42_28830</name>
</gene>
<keyword evidence="3" id="KW-0998">Cell outer membrane</keyword>
<proteinExistence type="predicted"/>
<evidence type="ECO:0000256" key="5">
    <source>
        <dbReference type="SAM" id="SignalP"/>
    </source>
</evidence>
<evidence type="ECO:0000256" key="2">
    <source>
        <dbReference type="ARBA" id="ARBA00023136"/>
    </source>
</evidence>
<dbReference type="PANTHER" id="PTHR40980">
    <property type="entry name" value="PLUG DOMAIN-CONTAINING PROTEIN"/>
    <property type="match status" value="1"/>
</dbReference>
<dbReference type="Pfam" id="PF07715">
    <property type="entry name" value="Plug"/>
    <property type="match status" value="1"/>
</dbReference>
<name>A0ABS3Z3L6_9BACT</name>
<dbReference type="EMBL" id="JAGHKO010000011">
    <property type="protein sequence ID" value="MBO9204327.1"/>
    <property type="molecule type" value="Genomic_DNA"/>
</dbReference>
<dbReference type="PANTHER" id="PTHR40980:SF4">
    <property type="entry name" value="TONB-DEPENDENT RECEPTOR-LIKE BETA-BARREL DOMAIN-CONTAINING PROTEIN"/>
    <property type="match status" value="1"/>
</dbReference>
<evidence type="ECO:0000259" key="6">
    <source>
        <dbReference type="Pfam" id="PF07715"/>
    </source>
</evidence>
<comment type="subcellular location">
    <subcellularLocation>
        <location evidence="1">Cell outer membrane</location>
    </subcellularLocation>
</comment>
<feature type="domain" description="Outer membrane protein beta-barrel" evidence="7">
    <location>
        <begin position="366"/>
        <end position="753"/>
    </location>
</feature>
<dbReference type="RefSeq" id="WP_209142786.1">
    <property type="nucleotide sequence ID" value="NZ_JAGHKO010000011.1"/>
</dbReference>
<sequence>MKIYTSLLLLCILVQPITNAYAQTVSGKLADTTGGTPLPYATVSLLDSLGKPVSGVITKDDGAFVVGPVKPGKYTLQCRMIGYQQLSQKLQLSARQHAVLGTLYLLPDNRLLKEVAVTGDKPALVLLPDKKVFEVGKDVLSQNGSVSDVLNGIPSVNVSPQGQVTLRGNPGVIVLINGRRSGLVQGNALEQLQAGQVERVEVISSPSARYDASGTGGVINIILKKNRKTGFNGQVQVMAGVPNDTRLNPSLNYKSEKFNFFSTLGLRKSDYKGLYASDQLTQLTSVAMRQHENRHDDGKMLYTGIDYQLSEKRSMTVAYLRNSTHDHDKTGLDYNYGKTSTDSTLKRNGESRERRSYSQLEYNYTQTFARPKKKWTIDLQYDWWNSIKDWQLLTDKVLPEAVSYPAITTRTGEANRDLLSQSDWVQPLNAKDLQLEAGLKTEHRSVNYNFLIAPGPPNELRYRESIQGAYTQLSNKHGKWSYLVGLRAELTGIRINNDIRKSYAWFFPTAHLNYALKPDLTLQAHYSTRIRRPSLYSLSPFAELTDLTSRNTGNPNLNPSYAQVFELGMLRRTARFTINPTFFFQHIGTPTADYTYRNAEGIYTTLPVNLASEQRGGVELNVMWNPVKALQLNADFNVYRFRQTGKYNGFDFAFSGGSSGGRLTAQVKLPWATGFQTRYYYNGPVATAQSRLQALHWTDLGLSKKLFNDRLSLALDVTNVLDTRRYRTTVTDPDYSLVSMSRFNGARFRLSLTCKIGNNGVVRQAKTGNRN</sequence>
<evidence type="ECO:0000259" key="7">
    <source>
        <dbReference type="Pfam" id="PF14905"/>
    </source>
</evidence>
<evidence type="ECO:0000256" key="1">
    <source>
        <dbReference type="ARBA" id="ARBA00004442"/>
    </source>
</evidence>
<dbReference type="InterPro" id="IPR036942">
    <property type="entry name" value="Beta-barrel_TonB_sf"/>
</dbReference>
<evidence type="ECO:0000256" key="4">
    <source>
        <dbReference type="SAM" id="MobiDB-lite"/>
    </source>
</evidence>
<dbReference type="InterPro" id="IPR037066">
    <property type="entry name" value="Plug_dom_sf"/>
</dbReference>
<keyword evidence="8" id="KW-0675">Receptor</keyword>
<feature type="domain" description="TonB-dependent receptor plug" evidence="6">
    <location>
        <begin position="142"/>
        <end position="218"/>
    </location>
</feature>
<feature type="region of interest" description="Disordered" evidence="4">
    <location>
        <begin position="330"/>
        <end position="352"/>
    </location>
</feature>
<feature type="signal peptide" evidence="5">
    <location>
        <begin position="1"/>
        <end position="22"/>
    </location>
</feature>
<evidence type="ECO:0000313" key="9">
    <source>
        <dbReference type="Proteomes" id="UP000677244"/>
    </source>
</evidence>